<dbReference type="AlphaFoldDB" id="A0A348APS1"/>
<feature type="domain" description="Amidohydrolase-related" evidence="5">
    <location>
        <begin position="53"/>
        <end position="398"/>
    </location>
</feature>
<sequence>MTKLLLKGGEVLCADGQIRTVDVAIADSVVAQVGNVDSTWMAEQIIDCKDKLILPGFVNTHTHAAMTLLRSYADDMKLMDWLENRIWPAEDNLTGEDVYWGTMLAIAEMIKTGTTTFADMYFFMPEVAKAVSESGIRAVLARGMVGVAPTADKSLTESEEFYNEWNNACDGRITVMLGPHAPYTCPPEYLKKVISLAERLGAEIHIHLAETAGEVAECIKQYGMSPIALMKKVGLFDFGTLAAHCVHISPEDISILREKGVRVAHNPGSNMKLASGVAPVPDMLEAKICVGLGTDGAASNNNLDMLEEIRLAAMLHKVHRLDPLAVPAATAIDMATVQGIQALNLDKLGKIEVGYKADITVFDMQNPHWYPRHDRLSLLVYAAQGNDVHTVIVNGKILLNNRQLTMIDEERLFRELQIRGMKLVSNINK</sequence>
<dbReference type="EMBL" id="AP018449">
    <property type="protein sequence ID" value="BBB93069.1"/>
    <property type="molecule type" value="Genomic_DNA"/>
</dbReference>
<evidence type="ECO:0000256" key="2">
    <source>
        <dbReference type="ARBA" id="ARBA00022801"/>
    </source>
</evidence>
<keyword evidence="7" id="KW-1185">Reference proteome</keyword>
<comment type="similarity">
    <text evidence="4">Belongs to the metallo-dependent hydrolases superfamily. MTA/SAH deaminase family.</text>
</comment>
<dbReference type="FunFam" id="3.20.20.140:FF:000014">
    <property type="entry name" value="5-methylthioadenosine/S-adenosylhomocysteine deaminase"/>
    <property type="match status" value="1"/>
</dbReference>
<feature type="binding site" evidence="4">
    <location>
        <position position="142"/>
    </location>
    <ligand>
        <name>substrate</name>
    </ligand>
</feature>
<dbReference type="Proteomes" id="UP000276437">
    <property type="component" value="Chromosome"/>
</dbReference>
<feature type="binding site" evidence="4">
    <location>
        <position position="90"/>
    </location>
    <ligand>
        <name>substrate</name>
    </ligand>
</feature>
<dbReference type="Pfam" id="PF01979">
    <property type="entry name" value="Amidohydro_1"/>
    <property type="match status" value="1"/>
</dbReference>
<accession>A0A348APS1</accession>
<dbReference type="CDD" id="cd01298">
    <property type="entry name" value="ATZ_TRZ_like"/>
    <property type="match status" value="1"/>
</dbReference>
<dbReference type="InterPro" id="IPR011059">
    <property type="entry name" value="Metal-dep_hydrolase_composite"/>
</dbReference>
<comment type="catalytic activity">
    <reaction evidence="4">
        <text>S-adenosyl-L-homocysteine + H2O + H(+) = S-inosyl-L-homocysteine + NH4(+)</text>
        <dbReference type="Rhea" id="RHEA:20716"/>
        <dbReference type="ChEBI" id="CHEBI:15377"/>
        <dbReference type="ChEBI" id="CHEBI:15378"/>
        <dbReference type="ChEBI" id="CHEBI:28938"/>
        <dbReference type="ChEBI" id="CHEBI:57856"/>
        <dbReference type="ChEBI" id="CHEBI:57985"/>
        <dbReference type="EC" id="3.5.4.28"/>
    </reaction>
</comment>
<feature type="binding site" evidence="4">
    <location>
        <position position="207"/>
    </location>
    <ligand>
        <name>Zn(2+)</name>
        <dbReference type="ChEBI" id="CHEBI:29105"/>
    </ligand>
</feature>
<organism evidence="6 7">
    <name type="scientific">Methylomusa anaerophila</name>
    <dbReference type="NCBI Taxonomy" id="1930071"/>
    <lineage>
        <taxon>Bacteria</taxon>
        <taxon>Bacillati</taxon>
        <taxon>Bacillota</taxon>
        <taxon>Negativicutes</taxon>
        <taxon>Selenomonadales</taxon>
        <taxon>Sporomusaceae</taxon>
        <taxon>Methylomusa</taxon>
    </lineage>
</organism>
<comment type="catalytic activity">
    <reaction evidence="4">
        <text>S-methyl-5'-thioadenosine + H2O + H(+) = S-methyl-5'-thioinosine + NH4(+)</text>
        <dbReference type="Rhea" id="RHEA:25025"/>
        <dbReference type="ChEBI" id="CHEBI:15377"/>
        <dbReference type="ChEBI" id="CHEBI:15378"/>
        <dbReference type="ChEBI" id="CHEBI:17509"/>
        <dbReference type="ChEBI" id="CHEBI:28938"/>
        <dbReference type="ChEBI" id="CHEBI:48595"/>
        <dbReference type="EC" id="3.5.4.31"/>
    </reaction>
</comment>
<keyword evidence="3 4" id="KW-0862">Zinc</keyword>
<evidence type="ECO:0000256" key="1">
    <source>
        <dbReference type="ARBA" id="ARBA00022723"/>
    </source>
</evidence>
<dbReference type="PANTHER" id="PTHR43794">
    <property type="entry name" value="AMINOHYDROLASE SSNA-RELATED"/>
    <property type="match status" value="1"/>
</dbReference>
<keyword evidence="1 4" id="KW-0479">Metal-binding</keyword>
<dbReference type="InterPro" id="IPR023512">
    <property type="entry name" value="Deaminase_MtaD/DadD"/>
</dbReference>
<keyword evidence="2 4" id="KW-0378">Hydrolase</keyword>
<dbReference type="GO" id="GO:0046872">
    <property type="term" value="F:metal ion binding"/>
    <property type="evidence" value="ECO:0007669"/>
    <property type="project" value="UniProtKB-KW"/>
</dbReference>
<dbReference type="Gene3D" id="3.20.20.140">
    <property type="entry name" value="Metal-dependent hydrolases"/>
    <property type="match status" value="1"/>
</dbReference>
<dbReference type="HAMAP" id="MF_01281">
    <property type="entry name" value="MTA_SAH_deamin"/>
    <property type="match status" value="1"/>
</dbReference>
<protein>
    <recommendedName>
        <fullName evidence="4">5-methylthioadenosine/S-adenosylhomocysteine deaminase</fullName>
        <shortName evidence="4">MTA/SAH deaminase</shortName>
        <ecNumber evidence="4">3.5.4.28</ecNumber>
        <ecNumber evidence="4">3.5.4.31</ecNumber>
    </recommendedName>
</protein>
<comment type="caution">
    <text evidence="4">Lacks conserved residue(s) required for the propagation of feature annotation.</text>
</comment>
<dbReference type="RefSeq" id="WP_126309946.1">
    <property type="nucleotide sequence ID" value="NZ_AP018449.1"/>
</dbReference>
<dbReference type="KEGG" id="mana:MAMMFC1_03778"/>
<dbReference type="SUPFAM" id="SSF51338">
    <property type="entry name" value="Composite domain of metallo-dependent hydrolases"/>
    <property type="match status" value="1"/>
</dbReference>
<dbReference type="InterPro" id="IPR050287">
    <property type="entry name" value="MTA/SAH_deaminase"/>
</dbReference>
<gene>
    <name evidence="4 6" type="primary">mtaD</name>
    <name evidence="6" type="ORF">MAMMFC1_03778</name>
</gene>
<feature type="binding site" evidence="4">
    <location>
        <position position="295"/>
    </location>
    <ligand>
        <name>substrate</name>
    </ligand>
</feature>
<reference evidence="6 7" key="1">
    <citation type="journal article" date="2018" name="Int. J. Syst. Evol. Microbiol.">
        <title>Methylomusa anaerophila gen. nov., sp. nov., an anaerobic methanol-utilizing bacterium isolated from a microbial fuel cell.</title>
        <authorList>
            <person name="Amano N."/>
            <person name="Yamamuro A."/>
            <person name="Miyahara M."/>
            <person name="Kouzuma A."/>
            <person name="Abe T."/>
            <person name="Watanabe K."/>
        </authorList>
    </citation>
    <scope>NUCLEOTIDE SEQUENCE [LARGE SCALE GENOMIC DNA]</scope>
    <source>
        <strain evidence="6 7">MMFC1</strain>
    </source>
</reference>
<comment type="cofactor">
    <cofactor evidence="4">
        <name>Zn(2+)</name>
        <dbReference type="ChEBI" id="CHEBI:29105"/>
    </cofactor>
    <text evidence="4">Binds 1 zinc ion per subunit.</text>
</comment>
<proteinExistence type="inferred from homology"/>
<feature type="binding site" evidence="4">
    <location>
        <position position="61"/>
    </location>
    <ligand>
        <name>Zn(2+)</name>
        <dbReference type="ChEBI" id="CHEBI:29105"/>
    </ligand>
</feature>
<evidence type="ECO:0000313" key="7">
    <source>
        <dbReference type="Proteomes" id="UP000276437"/>
    </source>
</evidence>
<name>A0A348APS1_9FIRM</name>
<evidence type="ECO:0000256" key="4">
    <source>
        <dbReference type="HAMAP-Rule" id="MF_01281"/>
    </source>
</evidence>
<dbReference type="InterPro" id="IPR006680">
    <property type="entry name" value="Amidohydro-rel"/>
</dbReference>
<feature type="binding site" evidence="4">
    <location>
        <position position="295"/>
    </location>
    <ligand>
        <name>Zn(2+)</name>
        <dbReference type="ChEBI" id="CHEBI:29105"/>
    </ligand>
</feature>
<evidence type="ECO:0000256" key="3">
    <source>
        <dbReference type="ARBA" id="ARBA00022833"/>
    </source>
</evidence>
<dbReference type="InterPro" id="IPR032466">
    <property type="entry name" value="Metal_Hydrolase"/>
</dbReference>
<feature type="binding site" evidence="4">
    <location>
        <position position="210"/>
    </location>
    <ligand>
        <name>substrate</name>
    </ligand>
</feature>
<dbReference type="SUPFAM" id="SSF51556">
    <property type="entry name" value="Metallo-dependent hydrolases"/>
    <property type="match status" value="1"/>
</dbReference>
<evidence type="ECO:0000259" key="5">
    <source>
        <dbReference type="Pfam" id="PF01979"/>
    </source>
</evidence>
<dbReference type="GO" id="GO:0050270">
    <property type="term" value="F:S-adenosylhomocysteine deaminase activity"/>
    <property type="evidence" value="ECO:0007669"/>
    <property type="project" value="UniProtKB-UniRule"/>
</dbReference>
<dbReference type="Gene3D" id="2.30.40.10">
    <property type="entry name" value="Urease, subunit C, domain 1"/>
    <property type="match status" value="1"/>
</dbReference>
<dbReference type="PANTHER" id="PTHR43794:SF11">
    <property type="entry name" value="AMIDOHYDROLASE-RELATED DOMAIN-CONTAINING PROTEIN"/>
    <property type="match status" value="1"/>
</dbReference>
<dbReference type="OrthoDB" id="9807210at2"/>
<dbReference type="EC" id="3.5.4.31" evidence="4"/>
<comment type="function">
    <text evidence="4">Catalyzes the deamination of 5-methylthioadenosine and S-adenosyl-L-homocysteine into 5-methylthioinosine and S-inosyl-L-homocysteine, respectively. Is also able to deaminate adenosine.</text>
</comment>
<feature type="binding site" evidence="4">
    <location>
        <position position="180"/>
    </location>
    <ligand>
        <name>substrate</name>
    </ligand>
</feature>
<dbReference type="EC" id="3.5.4.28" evidence="4"/>
<feature type="binding site" evidence="4">
    <location>
        <position position="63"/>
    </location>
    <ligand>
        <name>Zn(2+)</name>
        <dbReference type="ChEBI" id="CHEBI:29105"/>
    </ligand>
</feature>
<dbReference type="GO" id="GO:0090614">
    <property type="term" value="F:5'-methylthioadenosine deaminase activity"/>
    <property type="evidence" value="ECO:0007669"/>
    <property type="project" value="UniProtKB-UniRule"/>
</dbReference>
<evidence type="ECO:0000313" key="6">
    <source>
        <dbReference type="EMBL" id="BBB93069.1"/>
    </source>
</evidence>